<evidence type="ECO:0000256" key="10">
    <source>
        <dbReference type="SAM" id="SignalP"/>
    </source>
</evidence>
<evidence type="ECO:0000313" key="12">
    <source>
        <dbReference type="EMBL" id="GJN52134.1"/>
    </source>
</evidence>
<gene>
    <name evidence="11" type="ORF">TUM18999_26990</name>
    <name evidence="12" type="ORF">TUM20286_18860</name>
</gene>
<evidence type="ECO:0000313" key="14">
    <source>
        <dbReference type="Proteomes" id="UP001054892"/>
    </source>
</evidence>
<evidence type="ECO:0000256" key="4">
    <source>
        <dbReference type="ARBA" id="ARBA00022692"/>
    </source>
</evidence>
<keyword evidence="7" id="KW-0998">Cell outer membrane</keyword>
<evidence type="ECO:0000256" key="7">
    <source>
        <dbReference type="ARBA" id="ARBA00023237"/>
    </source>
</evidence>
<keyword evidence="6" id="KW-0564">Palmitate</keyword>
<dbReference type="PANTHER" id="PTHR30203:SF30">
    <property type="entry name" value="OUTER MEMBRANE PROTEIN-RELATED"/>
    <property type="match status" value="1"/>
</dbReference>
<evidence type="ECO:0000313" key="13">
    <source>
        <dbReference type="Proteomes" id="UP000509383"/>
    </source>
</evidence>
<keyword evidence="5" id="KW-0472">Membrane</keyword>
<evidence type="ECO:0000256" key="2">
    <source>
        <dbReference type="ARBA" id="ARBA00007613"/>
    </source>
</evidence>
<evidence type="ECO:0000256" key="3">
    <source>
        <dbReference type="ARBA" id="ARBA00022452"/>
    </source>
</evidence>
<proteinExistence type="inferred from homology"/>
<protein>
    <recommendedName>
        <fullName evidence="15">TolC family protein</fullName>
    </recommendedName>
</protein>
<dbReference type="InterPro" id="IPR010131">
    <property type="entry name" value="MdtP/NodT-like"/>
</dbReference>
<dbReference type="InterPro" id="IPR003423">
    <property type="entry name" value="OMP_efflux"/>
</dbReference>
<dbReference type="EMBL" id="BQKM01000003">
    <property type="protein sequence ID" value="GJN52134.1"/>
    <property type="molecule type" value="Genomic_DNA"/>
</dbReference>
<evidence type="ECO:0000313" key="11">
    <source>
        <dbReference type="EMBL" id="BCG24508.1"/>
    </source>
</evidence>
<dbReference type="Proteomes" id="UP000509383">
    <property type="component" value="Chromosome"/>
</dbReference>
<keyword evidence="14" id="KW-1185">Reference proteome</keyword>
<feature type="coiled-coil region" evidence="9">
    <location>
        <begin position="239"/>
        <end position="273"/>
    </location>
</feature>
<dbReference type="GO" id="GO:0016020">
    <property type="term" value="C:membrane"/>
    <property type="evidence" value="ECO:0007669"/>
    <property type="project" value="UniProtKB-SubCell"/>
</dbReference>
<dbReference type="Gene3D" id="1.20.1600.10">
    <property type="entry name" value="Outer membrane efflux proteins (OEP)"/>
    <property type="match status" value="1"/>
</dbReference>
<dbReference type="PANTHER" id="PTHR30203">
    <property type="entry name" value="OUTER MEMBRANE CATION EFFLUX PROTEIN"/>
    <property type="match status" value="1"/>
</dbReference>
<dbReference type="KEGG" id="ptw:TUM18999_26990"/>
<comment type="subcellular location">
    <subcellularLocation>
        <location evidence="1">Cell outer membrane</location>
    </subcellularLocation>
</comment>
<dbReference type="EMBL" id="AP023189">
    <property type="protein sequence ID" value="BCG24508.1"/>
    <property type="molecule type" value="Genomic_DNA"/>
</dbReference>
<feature type="signal peptide" evidence="10">
    <location>
        <begin position="1"/>
        <end position="19"/>
    </location>
</feature>
<keyword evidence="8" id="KW-0449">Lipoprotein</keyword>
<accession>A0A6J4E528</accession>
<dbReference type="SUPFAM" id="SSF56954">
    <property type="entry name" value="Outer membrane efflux proteins (OEP)"/>
    <property type="match status" value="1"/>
</dbReference>
<evidence type="ECO:0000256" key="6">
    <source>
        <dbReference type="ARBA" id="ARBA00023139"/>
    </source>
</evidence>
<feature type="chain" id="PRO_5026708869" description="TolC family protein" evidence="10">
    <location>
        <begin position="20"/>
        <end position="495"/>
    </location>
</feature>
<organism evidence="11 13">
    <name type="scientific">Pseudomonas tohonis</name>
    <dbReference type="NCBI Taxonomy" id="2725477"/>
    <lineage>
        <taxon>Bacteria</taxon>
        <taxon>Pseudomonadati</taxon>
        <taxon>Pseudomonadota</taxon>
        <taxon>Gammaproteobacteria</taxon>
        <taxon>Pseudomonadales</taxon>
        <taxon>Pseudomonadaceae</taxon>
        <taxon>Pseudomonas</taxon>
    </lineage>
</organism>
<keyword evidence="10" id="KW-0732">Signal</keyword>
<evidence type="ECO:0000256" key="9">
    <source>
        <dbReference type="SAM" id="Coils"/>
    </source>
</evidence>
<dbReference type="Proteomes" id="UP001054892">
    <property type="component" value="Unassembled WGS sequence"/>
</dbReference>
<keyword evidence="3" id="KW-1134">Transmembrane beta strand</keyword>
<evidence type="ECO:0000256" key="8">
    <source>
        <dbReference type="ARBA" id="ARBA00023288"/>
    </source>
</evidence>
<evidence type="ECO:0000256" key="1">
    <source>
        <dbReference type="ARBA" id="ARBA00004442"/>
    </source>
</evidence>
<reference evidence="11 13" key="1">
    <citation type="submission" date="2020-05" db="EMBL/GenBank/DDBJ databases">
        <title>Characterization of novel class B3 metallo-beta-lactamase from novel Pseudomonas species.</title>
        <authorList>
            <person name="Yamada K."/>
            <person name="Aoki K."/>
            <person name="Ishii Y."/>
        </authorList>
    </citation>
    <scope>NUCLEOTIDE SEQUENCE [LARGE SCALE GENOMIC DNA]</scope>
    <source>
        <strain evidence="11 13">TUM18999</strain>
        <strain evidence="12 14">TUM20286</strain>
    </source>
</reference>
<evidence type="ECO:0000256" key="5">
    <source>
        <dbReference type="ARBA" id="ARBA00023136"/>
    </source>
</evidence>
<keyword evidence="4" id="KW-0812">Transmembrane</keyword>
<sequence>MPSRLLAVLLLALVLPAQAKPWGEERLDPSAPTMERQGNGPLLSEQMADLTLLDAVFLGLRNNRSIQSGYLRRIAEKFDLRVAEDVFNPKLYITGSYRANRNHQDRYRDGRIGPTATLLNEYGTQLALGWSTGYNDADRAGRQRNDGVDLSIIQPLLRGAGREVNTAPVRLAQLSEQANRLNLKSSVSQTVTAIISAYRNLLRAQEQQRIARAALERTQQLVSVNRSMIEAGRMAEFEIVQTEADLATQELSVEEAANQLDSARLELLRLLALDLSSQVRASDALEAERIEVNREQAVRLAEQQQPDYLRQLINRQQADINLVVAKNQRLWDLSLEVGGSQTRDRYDYPHTSGSDRSWDSYAGVRVDIPIGDLTRRQGEVQARVNVEDQELQVADARQALERNVTDVVRDVGTRWRQLEIANRALELSRRKLDIERDKLNAGRSSNFQVLSFESDLRNAENARLNALIAYLEAQTQLDLALGMTLDRWDISLNDY</sequence>
<dbReference type="GO" id="GO:0015562">
    <property type="term" value="F:efflux transmembrane transporter activity"/>
    <property type="evidence" value="ECO:0007669"/>
    <property type="project" value="InterPro"/>
</dbReference>
<evidence type="ECO:0008006" key="15">
    <source>
        <dbReference type="Google" id="ProtNLM"/>
    </source>
</evidence>
<dbReference type="RefSeq" id="WP_173174159.1">
    <property type="nucleotide sequence ID" value="NZ_AP023189.1"/>
</dbReference>
<comment type="similarity">
    <text evidence="2">Belongs to the outer membrane factor (OMF) (TC 1.B.17) family.</text>
</comment>
<dbReference type="AlphaFoldDB" id="A0A6J4E528"/>
<name>A0A6J4E528_9PSED</name>
<keyword evidence="9" id="KW-0175">Coiled coil</keyword>
<dbReference type="Pfam" id="PF02321">
    <property type="entry name" value="OEP"/>
    <property type="match status" value="2"/>
</dbReference>